<evidence type="ECO:0008006" key="4">
    <source>
        <dbReference type="Google" id="ProtNLM"/>
    </source>
</evidence>
<evidence type="ECO:0000313" key="3">
    <source>
        <dbReference type="Proteomes" id="UP000315750"/>
    </source>
</evidence>
<dbReference type="Proteomes" id="UP000315750">
    <property type="component" value="Chromosome"/>
</dbReference>
<accession>A0A518AW88</accession>
<feature type="transmembrane region" description="Helical" evidence="1">
    <location>
        <begin position="223"/>
        <end position="243"/>
    </location>
</feature>
<dbReference type="PANTHER" id="PTHR35337:SF1">
    <property type="entry name" value="SLR1478 PROTEIN"/>
    <property type="match status" value="1"/>
</dbReference>
<dbReference type="PANTHER" id="PTHR35337">
    <property type="entry name" value="SLR1478 PROTEIN"/>
    <property type="match status" value="1"/>
</dbReference>
<protein>
    <recommendedName>
        <fullName evidence="4">Stage II sporulation protein M</fullName>
    </recommendedName>
</protein>
<feature type="transmembrane region" description="Helical" evidence="1">
    <location>
        <begin position="255"/>
        <end position="276"/>
    </location>
</feature>
<dbReference type="KEGG" id="amuc:Pan181_52380"/>
<gene>
    <name evidence="2" type="ORF">Pan181_52380</name>
</gene>
<reference evidence="2 3" key="1">
    <citation type="submission" date="2019-02" db="EMBL/GenBank/DDBJ databases">
        <title>Deep-cultivation of Planctomycetes and their phenomic and genomic characterization uncovers novel biology.</title>
        <authorList>
            <person name="Wiegand S."/>
            <person name="Jogler M."/>
            <person name="Boedeker C."/>
            <person name="Pinto D."/>
            <person name="Vollmers J."/>
            <person name="Rivas-Marin E."/>
            <person name="Kohn T."/>
            <person name="Peeters S.H."/>
            <person name="Heuer A."/>
            <person name="Rast P."/>
            <person name="Oberbeckmann S."/>
            <person name="Bunk B."/>
            <person name="Jeske O."/>
            <person name="Meyerdierks A."/>
            <person name="Storesund J.E."/>
            <person name="Kallscheuer N."/>
            <person name="Luecker S."/>
            <person name="Lage O.M."/>
            <person name="Pohl T."/>
            <person name="Merkel B.J."/>
            <person name="Hornburger P."/>
            <person name="Mueller R.-W."/>
            <person name="Bruemmer F."/>
            <person name="Labrenz M."/>
            <person name="Spormann A.M."/>
            <person name="Op den Camp H."/>
            <person name="Overmann J."/>
            <person name="Amann R."/>
            <person name="Jetten M.S.M."/>
            <person name="Mascher T."/>
            <person name="Medema M.H."/>
            <person name="Devos D.P."/>
            <person name="Kaster A.-K."/>
            <person name="Ovreas L."/>
            <person name="Rohde M."/>
            <person name="Galperin M.Y."/>
            <person name="Jogler C."/>
        </authorList>
    </citation>
    <scope>NUCLEOTIDE SEQUENCE [LARGE SCALE GENOMIC DNA]</scope>
    <source>
        <strain evidence="2 3">Pan181</strain>
    </source>
</reference>
<dbReference type="Pfam" id="PF01944">
    <property type="entry name" value="SpoIIM"/>
    <property type="match status" value="1"/>
</dbReference>
<keyword evidence="1" id="KW-1133">Transmembrane helix</keyword>
<keyword evidence="1" id="KW-0812">Transmembrane</keyword>
<keyword evidence="1" id="KW-0472">Membrane</keyword>
<feature type="transmembrane region" description="Helical" evidence="1">
    <location>
        <begin position="288"/>
        <end position="310"/>
    </location>
</feature>
<organism evidence="2 3">
    <name type="scientific">Aeoliella mucimassa</name>
    <dbReference type="NCBI Taxonomy" id="2527972"/>
    <lineage>
        <taxon>Bacteria</taxon>
        <taxon>Pseudomonadati</taxon>
        <taxon>Planctomycetota</taxon>
        <taxon>Planctomycetia</taxon>
        <taxon>Pirellulales</taxon>
        <taxon>Lacipirellulaceae</taxon>
        <taxon>Aeoliella</taxon>
    </lineage>
</organism>
<dbReference type="AlphaFoldDB" id="A0A518AW88"/>
<dbReference type="InterPro" id="IPR002798">
    <property type="entry name" value="SpoIIM-like"/>
</dbReference>
<proteinExistence type="predicted"/>
<evidence type="ECO:0000313" key="2">
    <source>
        <dbReference type="EMBL" id="QDU58997.1"/>
    </source>
</evidence>
<feature type="transmembrane region" description="Helical" evidence="1">
    <location>
        <begin position="96"/>
        <end position="114"/>
    </location>
</feature>
<keyword evidence="3" id="KW-1185">Reference proteome</keyword>
<dbReference type="EMBL" id="CP036278">
    <property type="protein sequence ID" value="QDU58997.1"/>
    <property type="molecule type" value="Genomic_DNA"/>
</dbReference>
<name>A0A518AW88_9BACT</name>
<evidence type="ECO:0000256" key="1">
    <source>
        <dbReference type="SAM" id="Phobius"/>
    </source>
</evidence>
<sequence>MADWRKLEQACLRLESSDSYKLKAQHRLEFATLYRAACADLALADSYQLPIATVRYLHQLVGRAHNQLYRTGRFEVSQWSDELFRKVPRRLFHDQYLRVAFAIFWGGFLLAMFLSSKWTPVHNFKEIVMTPDQMAALEASFSQEIGGQGRASGGEAMMMGFYINHNTTIGLRCFAMGLLLGIGGLFETIFNSIYLGAAFGHMTTVPQADNFFQFVTAHGPFELTAIVLSAAAGMRLGFSIVFTRGYRRVDSLIRAAIESIPIMMLAVVMFFLAAIIEGFLSPSPAPYAFKAAVAMISSMSIMFYIVVLGYSSEPLEDEQ</sequence>